<reference evidence="1 2" key="1">
    <citation type="submission" date="2018-03" db="EMBL/GenBank/DDBJ databases">
        <title>The draft genome of Mesorhizobium soli JCM 19897.</title>
        <authorList>
            <person name="Li L."/>
            <person name="Liu L."/>
            <person name="Liang L."/>
            <person name="Wang T."/>
            <person name="Zhang X."/>
        </authorList>
    </citation>
    <scope>NUCLEOTIDE SEQUENCE [LARGE SCALE GENOMIC DNA]</scope>
    <source>
        <strain evidence="1 2">JCM 19897</strain>
    </source>
</reference>
<proteinExistence type="predicted"/>
<name>A0A2P7S4J7_9HYPH</name>
<gene>
    <name evidence="1" type="ORF">C7I85_22640</name>
</gene>
<comment type="caution">
    <text evidence="1">The sequence shown here is derived from an EMBL/GenBank/DDBJ whole genome shotgun (WGS) entry which is preliminary data.</text>
</comment>
<dbReference type="OrthoDB" id="8382332at2"/>
<dbReference type="AlphaFoldDB" id="A0A2P7S4J7"/>
<dbReference type="EMBL" id="PXYL01000014">
    <property type="protein sequence ID" value="PSJ57385.1"/>
    <property type="molecule type" value="Genomic_DNA"/>
</dbReference>
<evidence type="ECO:0000313" key="1">
    <source>
        <dbReference type="EMBL" id="PSJ57385.1"/>
    </source>
</evidence>
<evidence type="ECO:0000313" key="2">
    <source>
        <dbReference type="Proteomes" id="UP000240653"/>
    </source>
</evidence>
<dbReference type="Proteomes" id="UP000240653">
    <property type="component" value="Unassembled WGS sequence"/>
</dbReference>
<protein>
    <submittedName>
        <fullName evidence="1">Uncharacterized protein</fullName>
    </submittedName>
</protein>
<keyword evidence="2" id="KW-1185">Reference proteome</keyword>
<accession>A0A2P7S4J7</accession>
<organism evidence="1 2">
    <name type="scientific">Pseudaminobacter soli</name>
    <name type="common">ex Li et al. 2025</name>
    <dbReference type="NCBI Taxonomy" id="1295366"/>
    <lineage>
        <taxon>Bacteria</taxon>
        <taxon>Pseudomonadati</taxon>
        <taxon>Pseudomonadota</taxon>
        <taxon>Alphaproteobacteria</taxon>
        <taxon>Hyphomicrobiales</taxon>
        <taxon>Phyllobacteriaceae</taxon>
        <taxon>Pseudaminobacter</taxon>
    </lineage>
</organism>
<sequence>MTGADHQHTAAVDLAAEWLSTTRRDQISGPLVPALRQRFGLSAQEACQAIAQANLRRARAG</sequence>